<feature type="chain" id="PRO_5017826729" evidence="8">
    <location>
        <begin position="22"/>
        <end position="335"/>
    </location>
</feature>
<organism evidence="9 10">
    <name type="scientific">Bacteroides uniformis</name>
    <dbReference type="NCBI Taxonomy" id="820"/>
    <lineage>
        <taxon>Bacteria</taxon>
        <taxon>Pseudomonadati</taxon>
        <taxon>Bacteroidota</taxon>
        <taxon>Bacteroidia</taxon>
        <taxon>Bacteroidales</taxon>
        <taxon>Bacteroidaceae</taxon>
        <taxon>Bacteroides</taxon>
    </lineage>
</organism>
<dbReference type="InterPro" id="IPR052176">
    <property type="entry name" value="Glycosyl_Hydrlase_43_Enz"/>
</dbReference>
<dbReference type="InterPro" id="IPR023296">
    <property type="entry name" value="Glyco_hydro_beta-prop_sf"/>
</dbReference>
<comment type="similarity">
    <text evidence="1 7">Belongs to the glycosyl hydrolase 43 family.</text>
</comment>
<sequence length="335" mass="38026">MLNIKCKLLVFYVLLGGQFFSSCSLNNTKAVQESGNPLFEGWYADPEGVVFDNRYWIFPTYSAPFEQQLFLDAFSSPDLVTWKKHSKILSVENVSWLEKALWAPAIIYANEKYYLYFSANDVHEGEIGGIGVAVADSPEGPFKDALGKPLINEIINGAQPIDQFVFKDDDGSYYMYYGGWGHCNMVKLSDDLLHLVPFEDGSLCKEVTPDNYVEGPFMLKHQGKYYFMWSEGDWTGPDYCVAYAMADSPFGPFKRVGKILEQDEEVATGAGHHSVIKGLKDDEWYIVYHRHPLNETDGNARVVCIERMFFDDEGYIKPVKMTFKGVTRSSLTSLR</sequence>
<evidence type="ECO:0000256" key="7">
    <source>
        <dbReference type="RuleBase" id="RU361187"/>
    </source>
</evidence>
<dbReference type="Proteomes" id="UP000260759">
    <property type="component" value="Unassembled WGS sequence"/>
</dbReference>
<keyword evidence="2" id="KW-0624">Polysaccharide degradation</keyword>
<dbReference type="PROSITE" id="PS51257">
    <property type="entry name" value="PROKAR_LIPOPROTEIN"/>
    <property type="match status" value="1"/>
</dbReference>
<evidence type="ECO:0000313" key="9">
    <source>
        <dbReference type="EMBL" id="RGN96489.1"/>
    </source>
</evidence>
<evidence type="ECO:0000313" key="10">
    <source>
        <dbReference type="Proteomes" id="UP000260759"/>
    </source>
</evidence>
<feature type="signal peptide" evidence="8">
    <location>
        <begin position="1"/>
        <end position="21"/>
    </location>
</feature>
<evidence type="ECO:0000256" key="1">
    <source>
        <dbReference type="ARBA" id="ARBA00009865"/>
    </source>
</evidence>
<name>A0A3E5F505_BACUN</name>
<keyword evidence="3 7" id="KW-0378">Hydrolase</keyword>
<dbReference type="AlphaFoldDB" id="A0A3E5F505"/>
<comment type="caution">
    <text evidence="9">The sequence shown here is derived from an EMBL/GenBank/DDBJ whole genome shotgun (WGS) entry which is preliminary data.</text>
</comment>
<evidence type="ECO:0000256" key="2">
    <source>
        <dbReference type="ARBA" id="ARBA00022651"/>
    </source>
</evidence>
<evidence type="ECO:0000256" key="5">
    <source>
        <dbReference type="ARBA" id="ARBA00023295"/>
    </source>
</evidence>
<protein>
    <submittedName>
        <fullName evidence="9">Arabinan endo-1,5-alpha-L-arabinosidase</fullName>
    </submittedName>
</protein>
<dbReference type="PANTHER" id="PTHR43772:SF2">
    <property type="entry name" value="PUTATIVE (AFU_ORTHOLOGUE AFUA_2G04480)-RELATED"/>
    <property type="match status" value="1"/>
</dbReference>
<evidence type="ECO:0000256" key="4">
    <source>
        <dbReference type="ARBA" id="ARBA00023277"/>
    </source>
</evidence>
<dbReference type="CDD" id="cd18827">
    <property type="entry name" value="GH43_XlnD-like"/>
    <property type="match status" value="1"/>
</dbReference>
<gene>
    <name evidence="9" type="ORF">DXB37_02170</name>
</gene>
<evidence type="ECO:0000256" key="6">
    <source>
        <dbReference type="PIRSR" id="PIRSR606710-2"/>
    </source>
</evidence>
<dbReference type="Pfam" id="PF04616">
    <property type="entry name" value="Glyco_hydro_43"/>
    <property type="match status" value="1"/>
</dbReference>
<proteinExistence type="inferred from homology"/>
<evidence type="ECO:0000256" key="3">
    <source>
        <dbReference type="ARBA" id="ARBA00022801"/>
    </source>
</evidence>
<evidence type="ECO:0000256" key="8">
    <source>
        <dbReference type="SAM" id="SignalP"/>
    </source>
</evidence>
<accession>A0A3E5F505</accession>
<feature type="site" description="Important for catalytic activity, responsible for pKa modulation of the active site Glu and correct orientation of both the proton donor and substrate" evidence="6">
    <location>
        <position position="162"/>
    </location>
</feature>
<reference evidence="9 10" key="1">
    <citation type="submission" date="2018-08" db="EMBL/GenBank/DDBJ databases">
        <title>A genome reference for cultivated species of the human gut microbiota.</title>
        <authorList>
            <person name="Zou Y."/>
            <person name="Xue W."/>
            <person name="Luo G."/>
        </authorList>
    </citation>
    <scope>NUCLEOTIDE SEQUENCE [LARGE SCALE GENOMIC DNA]</scope>
    <source>
        <strain evidence="9 10">OM03-4</strain>
    </source>
</reference>
<dbReference type="Gene3D" id="2.115.10.20">
    <property type="entry name" value="Glycosyl hydrolase domain, family 43"/>
    <property type="match status" value="1"/>
</dbReference>
<keyword evidence="4" id="KW-0119">Carbohydrate metabolism</keyword>
<dbReference type="GO" id="GO:0004553">
    <property type="term" value="F:hydrolase activity, hydrolyzing O-glycosyl compounds"/>
    <property type="evidence" value="ECO:0007669"/>
    <property type="project" value="InterPro"/>
</dbReference>
<dbReference type="PANTHER" id="PTHR43772">
    <property type="entry name" value="ENDO-1,4-BETA-XYLANASE"/>
    <property type="match status" value="1"/>
</dbReference>
<dbReference type="EMBL" id="QSVA01000002">
    <property type="protein sequence ID" value="RGN96489.1"/>
    <property type="molecule type" value="Genomic_DNA"/>
</dbReference>
<keyword evidence="5 7" id="KW-0326">Glycosidase</keyword>
<dbReference type="RefSeq" id="WP_117599461.1">
    <property type="nucleotide sequence ID" value="NZ_BAABYI010000001.1"/>
</dbReference>
<keyword evidence="2" id="KW-0858">Xylan degradation</keyword>
<keyword evidence="8" id="KW-0732">Signal</keyword>
<dbReference type="InterPro" id="IPR006710">
    <property type="entry name" value="Glyco_hydro_43"/>
</dbReference>
<dbReference type="GO" id="GO:0045493">
    <property type="term" value="P:xylan catabolic process"/>
    <property type="evidence" value="ECO:0007669"/>
    <property type="project" value="UniProtKB-KW"/>
</dbReference>
<dbReference type="SUPFAM" id="SSF75005">
    <property type="entry name" value="Arabinanase/levansucrase/invertase"/>
    <property type="match status" value="1"/>
</dbReference>